<dbReference type="OMA" id="FQYQAPG"/>
<evidence type="ECO:0000256" key="2">
    <source>
        <dbReference type="PIRSR" id="PIRSR613078-2"/>
    </source>
</evidence>
<dbReference type="GO" id="GO:0045820">
    <property type="term" value="P:negative regulation of glycolytic process"/>
    <property type="evidence" value="ECO:0007669"/>
    <property type="project" value="TreeGrafter"/>
</dbReference>
<dbReference type="SMART" id="SM00855">
    <property type="entry name" value="PGAM"/>
    <property type="match status" value="1"/>
</dbReference>
<dbReference type="EMBL" id="CCKQ01000412">
    <property type="protein sequence ID" value="CDW71482.1"/>
    <property type="molecule type" value="Genomic_DNA"/>
</dbReference>
<evidence type="ECO:0000256" key="1">
    <source>
        <dbReference type="ARBA" id="ARBA00022801"/>
    </source>
</evidence>
<dbReference type="Gene3D" id="3.40.50.1240">
    <property type="entry name" value="Phosphoglycerate mutase-like"/>
    <property type="match status" value="1"/>
</dbReference>
<dbReference type="Pfam" id="PF00300">
    <property type="entry name" value="His_Phos_1"/>
    <property type="match status" value="1"/>
</dbReference>
<gene>
    <name evidence="3" type="primary">Contig9273.g9915</name>
    <name evidence="3" type="ORF">STYLEM_427</name>
</gene>
<dbReference type="Proteomes" id="UP000039865">
    <property type="component" value="Unassembled WGS sequence"/>
</dbReference>
<feature type="binding site" evidence="2">
    <location>
        <begin position="44"/>
        <end position="45"/>
    </location>
    <ligand>
        <name>substrate</name>
    </ligand>
</feature>
<evidence type="ECO:0000313" key="3">
    <source>
        <dbReference type="EMBL" id="CDW71482.1"/>
    </source>
</evidence>
<dbReference type="InterPro" id="IPR029033">
    <property type="entry name" value="His_PPase_superfam"/>
</dbReference>
<proteinExistence type="predicted"/>
<accession>A0A077ZNC6</accession>
<dbReference type="CDD" id="cd07067">
    <property type="entry name" value="HP_PGM_like"/>
    <property type="match status" value="1"/>
</dbReference>
<dbReference type="InterPro" id="IPR051695">
    <property type="entry name" value="Phosphoglycerate_Mutase"/>
</dbReference>
<keyword evidence="1" id="KW-0378">Hydrolase</keyword>
<feature type="binding site" evidence="2">
    <location>
        <position position="83"/>
    </location>
    <ligand>
        <name>substrate</name>
    </ligand>
</feature>
<dbReference type="GO" id="GO:0004331">
    <property type="term" value="F:fructose-2,6-bisphosphate 2-phosphatase activity"/>
    <property type="evidence" value="ECO:0007669"/>
    <property type="project" value="TreeGrafter"/>
</dbReference>
<dbReference type="PANTHER" id="PTHR46517">
    <property type="entry name" value="FRUCTOSE-2,6-BISPHOSPHATASE TIGAR"/>
    <property type="match status" value="1"/>
</dbReference>
<protein>
    <submittedName>
        <fullName evidence="3">Phosphoglycerate mutase</fullName>
    </submittedName>
</protein>
<dbReference type="GO" id="GO:0043456">
    <property type="term" value="P:regulation of pentose-phosphate shunt"/>
    <property type="evidence" value="ECO:0007669"/>
    <property type="project" value="TreeGrafter"/>
</dbReference>
<keyword evidence="4" id="KW-1185">Reference proteome</keyword>
<feature type="binding site" evidence="2">
    <location>
        <begin position="31"/>
        <end position="38"/>
    </location>
    <ligand>
        <name>substrate</name>
    </ligand>
</feature>
<dbReference type="PANTHER" id="PTHR46517:SF1">
    <property type="entry name" value="FRUCTOSE-2,6-BISPHOSPHATASE TIGAR"/>
    <property type="match status" value="1"/>
</dbReference>
<organism evidence="3 4">
    <name type="scientific">Stylonychia lemnae</name>
    <name type="common">Ciliate</name>
    <dbReference type="NCBI Taxonomy" id="5949"/>
    <lineage>
        <taxon>Eukaryota</taxon>
        <taxon>Sar</taxon>
        <taxon>Alveolata</taxon>
        <taxon>Ciliophora</taxon>
        <taxon>Intramacronucleata</taxon>
        <taxon>Spirotrichea</taxon>
        <taxon>Stichotrichia</taxon>
        <taxon>Sporadotrichida</taxon>
        <taxon>Oxytrichidae</taxon>
        <taxon>Stylonychinae</taxon>
        <taxon>Stylonychia</taxon>
    </lineage>
</organism>
<dbReference type="AlphaFoldDB" id="A0A077ZNC6"/>
<name>A0A077ZNC6_STYLE</name>
<sequence>MKNIDLRQLEIKLSSFLQTSTQAQKRLVLVRSAESQGNLSGTITGWMDVRLSDFGRKQAFTLNSVLSKYQDHFRTIHSSDLQRCSDTAFYALGFPSDEEIIKQVSALRELNFGAHEGLHYDGLSQEEKQKLSDPLYQAPQGESWPQVKERAARYFGQLNTGNHLIFTHGGVITSYLYDQGITEMPNNCSVLGLTLAEQNQKDLAELKQLDFVWNFPHLDEDI</sequence>
<evidence type="ECO:0000313" key="4">
    <source>
        <dbReference type="Proteomes" id="UP000039865"/>
    </source>
</evidence>
<dbReference type="InterPro" id="IPR013078">
    <property type="entry name" value="His_Pase_superF_clade-1"/>
</dbReference>
<reference evidence="3 4" key="1">
    <citation type="submission" date="2014-06" db="EMBL/GenBank/DDBJ databases">
        <authorList>
            <person name="Swart Estienne"/>
        </authorList>
    </citation>
    <scope>NUCLEOTIDE SEQUENCE [LARGE SCALE GENOMIC DNA]</scope>
    <source>
        <strain evidence="3 4">130c</strain>
    </source>
</reference>
<dbReference type="SUPFAM" id="SSF53254">
    <property type="entry name" value="Phosphoglycerate mutase-like"/>
    <property type="match status" value="1"/>
</dbReference>
<dbReference type="InParanoid" id="A0A077ZNC6"/>
<dbReference type="OrthoDB" id="354304at2759"/>
<dbReference type="GO" id="GO:0005829">
    <property type="term" value="C:cytosol"/>
    <property type="evidence" value="ECO:0007669"/>
    <property type="project" value="TreeGrafter"/>
</dbReference>